<dbReference type="SMART" id="SM00558">
    <property type="entry name" value="JmjC"/>
    <property type="match status" value="1"/>
</dbReference>
<feature type="compositionally biased region" description="Polar residues" evidence="20">
    <location>
        <begin position="1237"/>
        <end position="1247"/>
    </location>
</feature>
<dbReference type="EC" id="1.14.11.27" evidence="5"/>
<evidence type="ECO:0000256" key="3">
    <source>
        <dbReference type="ARBA" id="ARBA00004123"/>
    </source>
</evidence>
<feature type="compositionally biased region" description="Basic and acidic residues" evidence="20">
    <location>
        <begin position="1105"/>
        <end position="1122"/>
    </location>
</feature>
<dbReference type="InterPro" id="IPR019786">
    <property type="entry name" value="Zinc_finger_PHD-type_CS"/>
</dbReference>
<feature type="region of interest" description="Disordered" evidence="20">
    <location>
        <begin position="1"/>
        <end position="51"/>
    </location>
</feature>
<comment type="similarity">
    <text evidence="4">Belongs to the JHDM1 histone demethylase family.</text>
</comment>
<keyword evidence="11" id="KW-0223">Dioxygenase</keyword>
<evidence type="ECO:0000259" key="21">
    <source>
        <dbReference type="PROSITE" id="PS50016"/>
    </source>
</evidence>
<comment type="function">
    <text evidence="2">Histone demethylase that specifically demethylates 'Lys-36' of histone H3, thereby playing a central role in histone code.</text>
</comment>
<feature type="compositionally biased region" description="Basic and acidic residues" evidence="20">
    <location>
        <begin position="1024"/>
        <end position="1037"/>
    </location>
</feature>
<evidence type="ECO:0000256" key="12">
    <source>
        <dbReference type="ARBA" id="ARBA00023002"/>
    </source>
</evidence>
<protein>
    <recommendedName>
        <fullName evidence="6">JmjC domain-containing histone demethylation protein 1</fullName>
        <ecNumber evidence="5">1.14.11.27</ecNumber>
    </recommendedName>
    <alternativeName>
        <fullName evidence="17">[Histone-H3]-lysine-36 demethylase 1</fullName>
    </alternativeName>
</protein>
<evidence type="ECO:0000256" key="5">
    <source>
        <dbReference type="ARBA" id="ARBA00013246"/>
    </source>
</evidence>
<dbReference type="InterPro" id="IPR019787">
    <property type="entry name" value="Znf_PHD-finger"/>
</dbReference>
<evidence type="ECO:0000313" key="23">
    <source>
        <dbReference type="EMBL" id="KIW63003.1"/>
    </source>
</evidence>
<feature type="compositionally biased region" description="Basic and acidic residues" evidence="20">
    <location>
        <begin position="951"/>
        <end position="963"/>
    </location>
</feature>
<proteinExistence type="inferred from homology"/>
<reference evidence="23 24" key="1">
    <citation type="submission" date="2015-01" db="EMBL/GenBank/DDBJ databases">
        <title>The Genome Sequence of Capronia semiimmersa CBS27337.</title>
        <authorList>
            <consortium name="The Broad Institute Genomics Platform"/>
            <person name="Cuomo C."/>
            <person name="de Hoog S."/>
            <person name="Gorbushina A."/>
            <person name="Stielow B."/>
            <person name="Teixiera M."/>
            <person name="Abouelleil A."/>
            <person name="Chapman S.B."/>
            <person name="Priest M."/>
            <person name="Young S.K."/>
            <person name="Wortman J."/>
            <person name="Nusbaum C."/>
            <person name="Birren B."/>
        </authorList>
    </citation>
    <scope>NUCLEOTIDE SEQUENCE [LARGE SCALE GENOMIC DNA]</scope>
    <source>
        <strain evidence="23 24">CBS 27337</strain>
    </source>
</reference>
<evidence type="ECO:0000256" key="17">
    <source>
        <dbReference type="ARBA" id="ARBA00031083"/>
    </source>
</evidence>
<dbReference type="Gene3D" id="2.60.120.650">
    <property type="entry name" value="Cupin"/>
    <property type="match status" value="2"/>
</dbReference>
<keyword evidence="13" id="KW-0408">Iron</keyword>
<dbReference type="InterPro" id="IPR050690">
    <property type="entry name" value="JHDM1_Histone_Demethylase"/>
</dbReference>
<dbReference type="Pfam" id="PF02373">
    <property type="entry name" value="JmjC"/>
    <property type="match status" value="1"/>
</dbReference>
<evidence type="ECO:0000256" key="9">
    <source>
        <dbReference type="ARBA" id="ARBA00022833"/>
    </source>
</evidence>
<dbReference type="PROSITE" id="PS50016">
    <property type="entry name" value="ZF_PHD_2"/>
    <property type="match status" value="1"/>
</dbReference>
<name>A0A0D2F574_9EURO</name>
<evidence type="ECO:0000256" key="18">
    <source>
        <dbReference type="ARBA" id="ARBA00047915"/>
    </source>
</evidence>
<evidence type="ECO:0000313" key="24">
    <source>
        <dbReference type="Proteomes" id="UP000054266"/>
    </source>
</evidence>
<feature type="region of interest" description="Disordered" evidence="20">
    <location>
        <begin position="1227"/>
        <end position="1359"/>
    </location>
</feature>
<evidence type="ECO:0000256" key="1">
    <source>
        <dbReference type="ARBA" id="ARBA00001954"/>
    </source>
</evidence>
<dbReference type="GO" id="GO:0140680">
    <property type="term" value="F:histone H3K36me/H3K36me2 demethylase activity"/>
    <property type="evidence" value="ECO:0007669"/>
    <property type="project" value="UniProtKB-EC"/>
</dbReference>
<dbReference type="GO" id="GO:0008270">
    <property type="term" value="F:zinc ion binding"/>
    <property type="evidence" value="ECO:0007669"/>
    <property type="project" value="UniProtKB-KW"/>
</dbReference>
<keyword evidence="8 19" id="KW-0863">Zinc-finger</keyword>
<dbReference type="EMBL" id="KN846962">
    <property type="protein sequence ID" value="KIW63003.1"/>
    <property type="molecule type" value="Genomic_DNA"/>
</dbReference>
<dbReference type="InterPro" id="IPR011011">
    <property type="entry name" value="Znf_FYVE_PHD"/>
</dbReference>
<dbReference type="Pfam" id="PF17811">
    <property type="entry name" value="JHD"/>
    <property type="match status" value="1"/>
</dbReference>
<keyword evidence="15" id="KW-0804">Transcription</keyword>
<feature type="compositionally biased region" description="Basic and acidic residues" evidence="20">
    <location>
        <begin position="1167"/>
        <end position="1182"/>
    </location>
</feature>
<comment type="cofactor">
    <cofactor evidence="1">
        <name>Fe(2+)</name>
        <dbReference type="ChEBI" id="CHEBI:29033"/>
    </cofactor>
</comment>
<dbReference type="PROSITE" id="PS51184">
    <property type="entry name" value="JMJC"/>
    <property type="match status" value="1"/>
</dbReference>
<feature type="compositionally biased region" description="Basic residues" evidence="20">
    <location>
        <begin position="1014"/>
        <end position="1023"/>
    </location>
</feature>
<accession>A0A0D2F574</accession>
<keyword evidence="12" id="KW-0560">Oxidoreductase</keyword>
<gene>
    <name evidence="23" type="ORF">PV04_09886</name>
</gene>
<dbReference type="SMART" id="SM00249">
    <property type="entry name" value="PHD"/>
    <property type="match status" value="1"/>
</dbReference>
<feature type="region of interest" description="Disordered" evidence="20">
    <location>
        <begin position="162"/>
        <end position="212"/>
    </location>
</feature>
<keyword evidence="9" id="KW-0862">Zinc</keyword>
<dbReference type="SUPFAM" id="SSF57903">
    <property type="entry name" value="FYVE/PHD zinc finger"/>
    <property type="match status" value="1"/>
</dbReference>
<feature type="region of interest" description="Disordered" evidence="20">
    <location>
        <begin position="247"/>
        <end position="314"/>
    </location>
</feature>
<evidence type="ECO:0000256" key="2">
    <source>
        <dbReference type="ARBA" id="ARBA00003909"/>
    </source>
</evidence>
<dbReference type="HOGENOM" id="CLU_002979_0_1_1"/>
<dbReference type="InterPro" id="IPR003347">
    <property type="entry name" value="JmjC_dom"/>
</dbReference>
<dbReference type="PROSITE" id="PS01359">
    <property type="entry name" value="ZF_PHD_1"/>
    <property type="match status" value="1"/>
</dbReference>
<evidence type="ECO:0000256" key="6">
    <source>
        <dbReference type="ARBA" id="ARBA00015153"/>
    </source>
</evidence>
<dbReference type="Pfam" id="PF00628">
    <property type="entry name" value="PHD"/>
    <property type="match status" value="1"/>
</dbReference>
<sequence length="1380" mass="152378">MPTSTIWRRSLDPTALRGASPVRPLDEHIERLSPDPTFESPVHDTAIPLGASPENGHYLRGLGLSDIGGLADNEAAEQPDHLYYDQDGSAHVAGRIRGGAGRHNGRFRVASQDYTSKAQGKGHTRSGSTIDDLATAAIATSPALVNASPLFVPKSNSLAATRAATSHATRRYSHNDYSNGPPAKRVKSERIPTLEWSPRPNRPRTSGGYSSTSIAEMNEDALLLLSLKNELNFKKVAVTPKLDVLPEHQQSTSPTSPQAATAPWTTYTSPTAQRQHSPTNGSSLSEVRDDRGDVSMTDVDDSIRTKAPSPLRDSALAAPEDIAPNAAVAALPPVVQEPLEPETRAVEPPPKKRRRVEVETQAEACAKCGRMQLDNVDDEENASTFWISCNYCKRWFHAQCVGLTKGEARSVDKYSCKDCEPVHGRTTYVRKSARPRTAIDYAGLNQGLVKSSEETYTHHYIQRIKEGKLNIQPDDFARIRPELVTKEFMESFEGFRRPFVVPAAWNPRFGVKPASEHSEPDSDAAPADSTPGVLINSAGEVVGLDNAAPLALEEEEVINCEQDLLDMVIPRHLTVRRVAEMYGLEETVPVIDVKSQETKGHWTLQRWADYYEQPGEKPIHNVISLEVSQSPLGKLIRRPRVVRDLDLDDDVWDHDAETRTKKRPVTFYCLMSTADSYTDFHIDFGGSSVYYHILKGTKTFFFIPPEDRYLKKYEEWCNSDSQNETWLGDLCGGNCTRVDLHEGDTAFIPAGWIHSVWTPEDSLVIGGNFLTRQDYGMQLRIVNIEKVTHVAPKFRYPFFQKVMWYTLIKYLKEDPVPEEILDDFRDNPDYSFLRADPIWQEVGDLENTAEPGDAFYNARYYPKSEVEGLPALRDYLYRTARIDAGLPVPDITKKQIDAVKASIPKGHGDSMTLIKLFAIWCAWKIGNTPAPEWAVYSEDVTEGDKFEKIRKPEAIRVPGERTSSRNAAKAQAQAEAEARAQALSQSRPPPESKAQTPPAKPKGHGLKAACEPCRKRRIKCKHKAGSETPRRTPEIRPRSFSNTDAHPLSGAGAFTNGTNARPASPEARISDGVVVEASQSDPQSSSKKSRSKACEDCRKSKRRCVHDQYGRIDPAKVAEPSKPRGSSNAKRARLSDGSRQSGNLDDLIDPALMNGDLGQMTNDVSDEDFHTPGPFRDERQEDHAGRVNEKIAMTNSADSESVLIDPALEDAAAIKSEEDPSAIVVSPVTANQEDHISTPSTIRNGSMVNGDFSGPFGWTPGSRQSSRQPKQIERYTPEDKRSPSKPFPKSHTDRRASSAASAHTVVTSIKSERSSSNTSGTTHQMAAILASRRSVSHEASARPVSQGSLGGESDADADERLARELQAAENGLRRRTSMRV</sequence>
<dbReference type="PANTHER" id="PTHR23123">
    <property type="entry name" value="PHD/F-BOX CONTAINING PROTEIN"/>
    <property type="match status" value="1"/>
</dbReference>
<dbReference type="InterPro" id="IPR041070">
    <property type="entry name" value="JHD"/>
</dbReference>
<keyword evidence="16" id="KW-0539">Nucleus</keyword>
<evidence type="ECO:0000256" key="10">
    <source>
        <dbReference type="ARBA" id="ARBA00022853"/>
    </source>
</evidence>
<feature type="compositionally biased region" description="Polar residues" evidence="20">
    <location>
        <begin position="1304"/>
        <end position="1324"/>
    </location>
</feature>
<evidence type="ECO:0000256" key="14">
    <source>
        <dbReference type="ARBA" id="ARBA00023015"/>
    </source>
</evidence>
<feature type="compositionally biased region" description="Low complexity" evidence="20">
    <location>
        <begin position="967"/>
        <end position="982"/>
    </location>
</feature>
<evidence type="ECO:0000256" key="15">
    <source>
        <dbReference type="ARBA" id="ARBA00023163"/>
    </source>
</evidence>
<dbReference type="GO" id="GO:0005634">
    <property type="term" value="C:nucleus"/>
    <property type="evidence" value="ECO:0007669"/>
    <property type="project" value="UniProtKB-SubCell"/>
</dbReference>
<comment type="subcellular location">
    <subcellularLocation>
        <location evidence="3">Nucleus</location>
    </subcellularLocation>
</comment>
<evidence type="ECO:0000256" key="4">
    <source>
        <dbReference type="ARBA" id="ARBA00008037"/>
    </source>
</evidence>
<keyword evidence="10" id="KW-0156">Chromatin regulator</keyword>
<evidence type="ECO:0000256" key="11">
    <source>
        <dbReference type="ARBA" id="ARBA00022964"/>
    </source>
</evidence>
<evidence type="ECO:0000256" key="7">
    <source>
        <dbReference type="ARBA" id="ARBA00022723"/>
    </source>
</evidence>
<feature type="compositionally biased region" description="Polar residues" evidence="20">
    <location>
        <begin position="203"/>
        <end position="212"/>
    </location>
</feature>
<feature type="compositionally biased region" description="Polar residues" evidence="20">
    <location>
        <begin position="248"/>
        <end position="285"/>
    </location>
</feature>
<feature type="domain" description="JmjC" evidence="22">
    <location>
        <begin position="627"/>
        <end position="786"/>
    </location>
</feature>
<evidence type="ECO:0000256" key="19">
    <source>
        <dbReference type="PROSITE-ProRule" id="PRU00146"/>
    </source>
</evidence>
<comment type="catalytic activity">
    <reaction evidence="18">
        <text>N(6),N(6)-dimethyl-L-lysyl(36)-[histone H3] + 2 2-oxoglutarate + 2 O2 = L-lysyl(36)-[histone H3] + 2 formaldehyde + 2 succinate + 2 CO2</text>
        <dbReference type="Rhea" id="RHEA:42032"/>
        <dbReference type="Rhea" id="RHEA-COMP:9785"/>
        <dbReference type="Rhea" id="RHEA-COMP:9787"/>
        <dbReference type="ChEBI" id="CHEBI:15379"/>
        <dbReference type="ChEBI" id="CHEBI:16526"/>
        <dbReference type="ChEBI" id="CHEBI:16810"/>
        <dbReference type="ChEBI" id="CHEBI:16842"/>
        <dbReference type="ChEBI" id="CHEBI:29969"/>
        <dbReference type="ChEBI" id="CHEBI:30031"/>
        <dbReference type="ChEBI" id="CHEBI:61976"/>
        <dbReference type="EC" id="1.14.11.27"/>
    </reaction>
</comment>
<feature type="compositionally biased region" description="Basic and acidic residues" evidence="20">
    <location>
        <begin position="24"/>
        <end position="33"/>
    </location>
</feature>
<feature type="domain" description="PHD-type" evidence="21">
    <location>
        <begin position="362"/>
        <end position="422"/>
    </location>
</feature>
<keyword evidence="14" id="KW-0805">Transcription regulation</keyword>
<evidence type="ECO:0000256" key="8">
    <source>
        <dbReference type="ARBA" id="ARBA00022771"/>
    </source>
</evidence>
<dbReference type="STRING" id="5601.A0A0D2F574"/>
<keyword evidence="7" id="KW-0479">Metal-binding</keyword>
<dbReference type="Proteomes" id="UP000054266">
    <property type="component" value="Unassembled WGS sequence"/>
</dbReference>
<organism evidence="23 24">
    <name type="scientific">Phialophora macrospora</name>
    <dbReference type="NCBI Taxonomy" id="1851006"/>
    <lineage>
        <taxon>Eukaryota</taxon>
        <taxon>Fungi</taxon>
        <taxon>Dikarya</taxon>
        <taxon>Ascomycota</taxon>
        <taxon>Pezizomycotina</taxon>
        <taxon>Eurotiomycetes</taxon>
        <taxon>Chaetothyriomycetidae</taxon>
        <taxon>Chaetothyriales</taxon>
        <taxon>Herpotrichiellaceae</taxon>
        <taxon>Phialophora</taxon>
    </lineage>
</organism>
<feature type="region of interest" description="Disordered" evidence="20">
    <location>
        <begin position="511"/>
        <end position="532"/>
    </location>
</feature>
<dbReference type="InterPro" id="IPR001965">
    <property type="entry name" value="Znf_PHD"/>
</dbReference>
<evidence type="ECO:0000259" key="22">
    <source>
        <dbReference type="PROSITE" id="PS51184"/>
    </source>
</evidence>
<evidence type="ECO:0000256" key="16">
    <source>
        <dbReference type="ARBA" id="ARBA00023242"/>
    </source>
</evidence>
<feature type="compositionally biased region" description="Basic and acidic residues" evidence="20">
    <location>
        <begin position="1270"/>
        <end position="1282"/>
    </location>
</feature>
<evidence type="ECO:0000256" key="20">
    <source>
        <dbReference type="SAM" id="MobiDB-lite"/>
    </source>
</evidence>
<keyword evidence="24" id="KW-1185">Reference proteome</keyword>
<evidence type="ECO:0000256" key="13">
    <source>
        <dbReference type="ARBA" id="ARBA00023004"/>
    </source>
</evidence>
<dbReference type="SUPFAM" id="SSF51197">
    <property type="entry name" value="Clavaminate synthase-like"/>
    <property type="match status" value="1"/>
</dbReference>
<feature type="region of interest" description="Disordered" evidence="20">
    <location>
        <begin position="951"/>
        <end position="1182"/>
    </location>
</feature>